<organism evidence="1 2">
    <name type="scientific">Pedobacter chinensis</name>
    <dbReference type="NCBI Taxonomy" id="2282421"/>
    <lineage>
        <taxon>Bacteria</taxon>
        <taxon>Pseudomonadati</taxon>
        <taxon>Bacteroidota</taxon>
        <taxon>Sphingobacteriia</taxon>
        <taxon>Sphingobacteriales</taxon>
        <taxon>Sphingobacteriaceae</taxon>
        <taxon>Pedobacter</taxon>
    </lineage>
</organism>
<evidence type="ECO:0000313" key="1">
    <source>
        <dbReference type="EMBL" id="RDC56298.1"/>
    </source>
</evidence>
<dbReference type="AlphaFoldDB" id="A0A369Q1T4"/>
<gene>
    <name evidence="1" type="ORF">DU508_11865</name>
</gene>
<name>A0A369Q1T4_9SPHI</name>
<accession>A0A369Q1T4</accession>
<dbReference type="EMBL" id="QPKV01000004">
    <property type="protein sequence ID" value="RDC56298.1"/>
    <property type="molecule type" value="Genomic_DNA"/>
</dbReference>
<evidence type="ECO:0000313" key="2">
    <source>
        <dbReference type="Proteomes" id="UP000253961"/>
    </source>
</evidence>
<comment type="caution">
    <text evidence="1">The sequence shown here is derived from an EMBL/GenBank/DDBJ whole genome shotgun (WGS) entry which is preliminary data.</text>
</comment>
<proteinExistence type="predicted"/>
<reference evidence="1 2" key="1">
    <citation type="submission" date="2018-07" db="EMBL/GenBank/DDBJ databases">
        <title>Pedobacter sp. nov., isolated from soil.</title>
        <authorList>
            <person name="Zhou L.Y."/>
            <person name="Du Z.J."/>
        </authorList>
    </citation>
    <scope>NUCLEOTIDE SEQUENCE [LARGE SCALE GENOMIC DNA]</scope>
    <source>
        <strain evidence="1 2">JDX94</strain>
    </source>
</reference>
<dbReference type="Proteomes" id="UP000253961">
    <property type="component" value="Unassembled WGS sequence"/>
</dbReference>
<sequence length="84" mass="9989">MGIYLNRKISIPYPNTFNLYTGKWKFFSAKYNKKFSNNIELRHPKTDSVSVSYQVQKDDNDILHIVGYEVTEEGFMIFNFKKIK</sequence>
<protein>
    <submittedName>
        <fullName evidence="1">Uncharacterized protein</fullName>
    </submittedName>
</protein>
<keyword evidence="2" id="KW-1185">Reference proteome</keyword>